<dbReference type="PANTHER" id="PTHR42194">
    <property type="entry name" value="UPF0276 PROTEIN HI_1600"/>
    <property type="match status" value="1"/>
</dbReference>
<dbReference type="Proteomes" id="UP000664795">
    <property type="component" value="Unassembled WGS sequence"/>
</dbReference>
<reference evidence="1 2" key="1">
    <citation type="submission" date="2021-03" db="EMBL/GenBank/DDBJ databases">
        <title>Fibrella sp. HMF5036 genome sequencing and assembly.</title>
        <authorList>
            <person name="Kang H."/>
            <person name="Kim H."/>
            <person name="Bae S."/>
            <person name="Joh K."/>
        </authorList>
    </citation>
    <scope>NUCLEOTIDE SEQUENCE [LARGE SCALE GENOMIC DNA]</scope>
    <source>
        <strain evidence="1 2">HMF5036</strain>
    </source>
</reference>
<dbReference type="InterPro" id="IPR036237">
    <property type="entry name" value="Xyl_isomerase-like_sf"/>
</dbReference>
<name>A0A939G3B8_9BACT</name>
<comment type="caution">
    <text evidence="1">The sequence shown here is derived from an EMBL/GenBank/DDBJ whole genome shotgun (WGS) entry which is preliminary data.</text>
</comment>
<gene>
    <name evidence="1" type="ORF">J2I48_11310</name>
</gene>
<evidence type="ECO:0000313" key="2">
    <source>
        <dbReference type="Proteomes" id="UP000664795"/>
    </source>
</evidence>
<keyword evidence="2" id="KW-1185">Reference proteome</keyword>
<dbReference type="PANTHER" id="PTHR42194:SF1">
    <property type="entry name" value="UPF0276 PROTEIN HI_1600"/>
    <property type="match status" value="1"/>
</dbReference>
<dbReference type="Gene3D" id="3.20.20.150">
    <property type="entry name" value="Divalent-metal-dependent TIM barrel enzymes"/>
    <property type="match status" value="1"/>
</dbReference>
<dbReference type="AlphaFoldDB" id="A0A939G3B8"/>
<dbReference type="SUPFAM" id="SSF51658">
    <property type="entry name" value="Xylose isomerase-like"/>
    <property type="match status" value="1"/>
</dbReference>
<dbReference type="InterPro" id="IPR007801">
    <property type="entry name" value="MbnB/TglH/ChrH"/>
</dbReference>
<evidence type="ECO:0000313" key="1">
    <source>
        <dbReference type="EMBL" id="MBO0931587.1"/>
    </source>
</evidence>
<dbReference type="Pfam" id="PF05114">
    <property type="entry name" value="MbnB_TglH_ChrH"/>
    <property type="match status" value="1"/>
</dbReference>
<protein>
    <submittedName>
        <fullName evidence="1">DUF692 family protein</fullName>
    </submittedName>
</protein>
<sequence>MAAALPLFEAGEVGAIEWAFDSLYRYDELPGWFADLLTTYGEAGRLVGHGVFFSLFSGQWTPEQAAWLTSLRALSQRFRFDHVTEHFGFMTGANFHQGAPLGVPCTPQTLALGRDRLQRIQDACGCPVGLENLAFAYAPDEVKQHGEFLRQLIEPINGFIILDLHNLYCQLMNFDISAPDLLALYPLDRVREIHISGGSWHDSAADPTRAIRRDTHDDAVPDAVFNLLTYVMDQCPNLRFVVLEQLGTALDTDESRQQFRADFRRMDAIVKAMDTDGNGLVNSFLPPKQASVSNPPLTDAALHAQQRTLATILETATDYQQAQTRLASSELAHTAWQPERWQPAMLETAIAIAQKWRRGIEGKL</sequence>
<dbReference type="EMBL" id="JAFMYU010000007">
    <property type="protein sequence ID" value="MBO0931587.1"/>
    <property type="molecule type" value="Genomic_DNA"/>
</dbReference>
<proteinExistence type="predicted"/>
<organism evidence="1 2">
    <name type="scientific">Fibrella aquatilis</name>
    <dbReference type="NCBI Taxonomy" id="2817059"/>
    <lineage>
        <taxon>Bacteria</taxon>
        <taxon>Pseudomonadati</taxon>
        <taxon>Bacteroidota</taxon>
        <taxon>Cytophagia</taxon>
        <taxon>Cytophagales</taxon>
        <taxon>Spirosomataceae</taxon>
        <taxon>Fibrella</taxon>
    </lineage>
</organism>
<accession>A0A939G3B8</accession>